<sequence>MASAQPNNTTPTKKAKKPAPKKSNKKPSKPLEPVAKWSLYPALHDEVSQLLDEEGIHCKFRAEDAEDDDESIMEAYDTHIMGRFVCHNDNCKSKGWSSKKISITIRLYENGYYNARVYHQQCRPCGSHSRPILNQSYAERVAYRLKVWHGVQMEKPPFTERPEGWRPPHQSDLCEGCKAGHCKAGLVTSHMVNLLSRFSIAC</sequence>
<dbReference type="EMBL" id="CM047944">
    <property type="protein sequence ID" value="KAI9898989.1"/>
    <property type="molecule type" value="Genomic_DNA"/>
</dbReference>
<comment type="caution">
    <text evidence="1">The sequence shown here is derived from an EMBL/GenBank/DDBJ whole genome shotgun (WGS) entry which is preliminary data.</text>
</comment>
<evidence type="ECO:0000313" key="2">
    <source>
        <dbReference type="Proteomes" id="UP001163324"/>
    </source>
</evidence>
<organism evidence="1 2">
    <name type="scientific">Trichothecium roseum</name>
    <dbReference type="NCBI Taxonomy" id="47278"/>
    <lineage>
        <taxon>Eukaryota</taxon>
        <taxon>Fungi</taxon>
        <taxon>Dikarya</taxon>
        <taxon>Ascomycota</taxon>
        <taxon>Pezizomycotina</taxon>
        <taxon>Sordariomycetes</taxon>
        <taxon>Hypocreomycetidae</taxon>
        <taxon>Hypocreales</taxon>
        <taxon>Hypocreales incertae sedis</taxon>
        <taxon>Trichothecium</taxon>
    </lineage>
</organism>
<proteinExistence type="predicted"/>
<evidence type="ECO:0000313" key="1">
    <source>
        <dbReference type="EMBL" id="KAI9898989.1"/>
    </source>
</evidence>
<gene>
    <name evidence="1" type="ORF">N3K66_005450</name>
</gene>
<reference evidence="1" key="1">
    <citation type="submission" date="2022-10" db="EMBL/GenBank/DDBJ databases">
        <title>Complete Genome of Trichothecium roseum strain YXFP-22015, a Plant Pathogen Isolated from Citrus.</title>
        <authorList>
            <person name="Wang Y."/>
            <person name="Zhu L."/>
        </authorList>
    </citation>
    <scope>NUCLEOTIDE SEQUENCE</scope>
    <source>
        <strain evidence="1">YXFP-22015</strain>
    </source>
</reference>
<dbReference type="Proteomes" id="UP001163324">
    <property type="component" value="Chromosome 5"/>
</dbReference>
<name>A0ACC0UXW6_9HYPO</name>
<keyword evidence="2" id="KW-1185">Reference proteome</keyword>
<accession>A0ACC0UXW6</accession>
<protein>
    <submittedName>
        <fullName evidence="1">Uncharacterized protein</fullName>
    </submittedName>
</protein>